<keyword evidence="3" id="KW-1185">Reference proteome</keyword>
<dbReference type="Pfam" id="PF24838">
    <property type="entry name" value="8xMP"/>
    <property type="match status" value="1"/>
</dbReference>
<keyword evidence="1" id="KW-0812">Transmembrane</keyword>
<gene>
    <name evidence="2" type="ORF">SAMN05216273_1086</name>
</gene>
<keyword evidence="1" id="KW-0472">Membrane</keyword>
<protein>
    <submittedName>
        <fullName evidence="2">Uncharacterized protein</fullName>
    </submittedName>
</protein>
<evidence type="ECO:0000313" key="3">
    <source>
        <dbReference type="Proteomes" id="UP000199242"/>
    </source>
</evidence>
<evidence type="ECO:0000256" key="1">
    <source>
        <dbReference type="SAM" id="Phobius"/>
    </source>
</evidence>
<dbReference type="InterPro" id="IPR056918">
    <property type="entry name" value="8xMP"/>
</dbReference>
<accession>A0ABY0QTR2</accession>
<feature type="transmembrane region" description="Helical" evidence="1">
    <location>
        <begin position="50"/>
        <end position="70"/>
    </location>
</feature>
<proteinExistence type="predicted"/>
<name>A0ABY0QTR2_9FLAO</name>
<reference evidence="2 3" key="1">
    <citation type="submission" date="2016-10" db="EMBL/GenBank/DDBJ databases">
        <authorList>
            <person name="Varghese N."/>
            <person name="Submissions S."/>
        </authorList>
    </citation>
    <scope>NUCLEOTIDE SEQUENCE [LARGE SCALE GENOMIC DNA]</scope>
    <source>
        <strain evidence="2 3">CGMCC 1.10941</strain>
    </source>
</reference>
<dbReference type="EMBL" id="FNHD01000008">
    <property type="protein sequence ID" value="SDL88256.1"/>
    <property type="molecule type" value="Genomic_DNA"/>
</dbReference>
<organism evidence="2 3">
    <name type="scientific">Chryseobacterium taihuense</name>
    <dbReference type="NCBI Taxonomy" id="1141221"/>
    <lineage>
        <taxon>Bacteria</taxon>
        <taxon>Pseudomonadati</taxon>
        <taxon>Bacteroidota</taxon>
        <taxon>Flavobacteriia</taxon>
        <taxon>Flavobacteriales</taxon>
        <taxon>Weeksellaceae</taxon>
        <taxon>Chryseobacterium group</taxon>
        <taxon>Chryseobacterium</taxon>
    </lineage>
</organism>
<comment type="caution">
    <text evidence="2">The sequence shown here is derived from an EMBL/GenBank/DDBJ whole genome shotgun (WGS) entry which is preliminary data.</text>
</comment>
<sequence>MKSKKEYFNRLLEACGEDDKKKEEYIKEAYKVALDTRKFEIDLYWKRATYFWAFITAIFVAYFTAITRITAQPIEMLAALLALLGFFFSLGWHMVARGSKVWQENWEMHIGYLEEEIHGPLFKTFNVSKIRKPIIHTKEEFPYSVSKVNQILSLFTCFFWLLLFLYSFKELLPQKFKNCLVNCMSLDVNILKDYVFPFLIIMLLFAGLCTLYNFSKSFQYEEIRDKEDISLIKGEDGFQSFYFRKRECLTSDQKKSYKFNLLKYFK</sequence>
<keyword evidence="1" id="KW-1133">Transmembrane helix</keyword>
<feature type="transmembrane region" description="Helical" evidence="1">
    <location>
        <begin position="194"/>
        <end position="214"/>
    </location>
</feature>
<evidence type="ECO:0000313" key="2">
    <source>
        <dbReference type="EMBL" id="SDL88256.1"/>
    </source>
</evidence>
<dbReference type="RefSeq" id="WP_089743703.1">
    <property type="nucleotide sequence ID" value="NZ_FNHD01000008.1"/>
</dbReference>
<feature type="transmembrane region" description="Helical" evidence="1">
    <location>
        <begin position="151"/>
        <end position="168"/>
    </location>
</feature>
<dbReference type="Proteomes" id="UP000199242">
    <property type="component" value="Unassembled WGS sequence"/>
</dbReference>
<feature type="transmembrane region" description="Helical" evidence="1">
    <location>
        <begin position="76"/>
        <end position="95"/>
    </location>
</feature>